<dbReference type="Pfam" id="PF02687">
    <property type="entry name" value="FtsX"/>
    <property type="match status" value="1"/>
</dbReference>
<keyword evidence="4 7" id="KW-0812">Transmembrane</keyword>
<dbReference type="InterPro" id="IPR025857">
    <property type="entry name" value="MacB_PCD"/>
</dbReference>
<dbReference type="AlphaFoldDB" id="A0A1G9SAS7"/>
<dbReference type="InterPro" id="IPR051447">
    <property type="entry name" value="Lipoprotein-release_system"/>
</dbReference>
<evidence type="ECO:0000313" key="10">
    <source>
        <dbReference type="EMBL" id="SDM32450.1"/>
    </source>
</evidence>
<keyword evidence="6 7" id="KW-0472">Membrane</keyword>
<evidence type="ECO:0000313" key="11">
    <source>
        <dbReference type="Proteomes" id="UP000198510"/>
    </source>
</evidence>
<evidence type="ECO:0000256" key="6">
    <source>
        <dbReference type="ARBA" id="ARBA00023136"/>
    </source>
</evidence>
<sequence>MKTLFLIARTHLLSRLKQTIVAVLGVTFGIGTFIFLISITTGSNDFFVDVTLNNSPHIHIYNDIQTDRASVLDLAQEGEAYANVVRHQRPRQTKPNLKDGMRIVELLRQDPRVYDVAPQVSSQVFFQYGPVNINGTITGVEVEAENRLFDLGEKIVAGDMNALPAAYNGVIMGSGLAKKLNVGVGDRVNITTPRGSTLLLTVVALFRTGLIDLDNQQSYATLATVQKILEEPNSYITDIKLKLNEMDRARTIATEYAQQFGYTAKDWQTANAALEANLRVNNIIIYGVVVAILFVAGFGIFNILTMMIYEKMKDIAILKAMGFSGGDIRRIFLIEAVSIGIVGALFGLVFGFVSSYAMSLVPFENDIMVQMDHLPVNFKLSFYISGLVFGLLTTTIAGYSPSRRAARIDPVEIIRG</sequence>
<feature type="transmembrane region" description="Helical" evidence="7">
    <location>
        <begin position="283"/>
        <end position="309"/>
    </location>
</feature>
<dbReference type="OrthoDB" id="9770036at2"/>
<proteinExistence type="inferred from homology"/>
<feature type="domain" description="MacB-like periplasmic core" evidence="9">
    <location>
        <begin position="19"/>
        <end position="253"/>
    </location>
</feature>
<feature type="domain" description="ABC3 transporter permease C-terminal" evidence="8">
    <location>
        <begin position="288"/>
        <end position="410"/>
    </location>
</feature>
<evidence type="ECO:0000259" key="8">
    <source>
        <dbReference type="Pfam" id="PF02687"/>
    </source>
</evidence>
<organism evidence="10 11">
    <name type="scientific">Catalinimonas alkaloidigena</name>
    <dbReference type="NCBI Taxonomy" id="1075417"/>
    <lineage>
        <taxon>Bacteria</taxon>
        <taxon>Pseudomonadati</taxon>
        <taxon>Bacteroidota</taxon>
        <taxon>Cytophagia</taxon>
        <taxon>Cytophagales</taxon>
        <taxon>Catalimonadaceae</taxon>
        <taxon>Catalinimonas</taxon>
    </lineage>
</organism>
<dbReference type="RefSeq" id="WP_089687129.1">
    <property type="nucleotide sequence ID" value="NZ_FNFO01000012.1"/>
</dbReference>
<feature type="transmembrane region" description="Helical" evidence="7">
    <location>
        <begin position="20"/>
        <end position="39"/>
    </location>
</feature>
<dbReference type="GO" id="GO:0098797">
    <property type="term" value="C:plasma membrane protein complex"/>
    <property type="evidence" value="ECO:0007669"/>
    <property type="project" value="TreeGrafter"/>
</dbReference>
<dbReference type="PANTHER" id="PTHR30489:SF0">
    <property type="entry name" value="LIPOPROTEIN-RELEASING SYSTEM TRANSMEMBRANE PROTEIN LOLE"/>
    <property type="match status" value="1"/>
</dbReference>
<feature type="transmembrane region" description="Helical" evidence="7">
    <location>
        <begin position="330"/>
        <end position="360"/>
    </location>
</feature>
<protein>
    <submittedName>
        <fullName evidence="10">Lipoprotein-releasing system permease protein</fullName>
    </submittedName>
</protein>
<dbReference type="Pfam" id="PF12704">
    <property type="entry name" value="MacB_PCD"/>
    <property type="match status" value="1"/>
</dbReference>
<evidence type="ECO:0000256" key="1">
    <source>
        <dbReference type="ARBA" id="ARBA00004651"/>
    </source>
</evidence>
<comment type="similarity">
    <text evidence="2">Belongs to the ABC-4 integral membrane protein family. LolC/E subfamily.</text>
</comment>
<evidence type="ECO:0000256" key="4">
    <source>
        <dbReference type="ARBA" id="ARBA00022692"/>
    </source>
</evidence>
<evidence type="ECO:0000256" key="2">
    <source>
        <dbReference type="ARBA" id="ARBA00005236"/>
    </source>
</evidence>
<dbReference type="EMBL" id="FNFO01000012">
    <property type="protein sequence ID" value="SDM32450.1"/>
    <property type="molecule type" value="Genomic_DNA"/>
</dbReference>
<keyword evidence="3" id="KW-1003">Cell membrane</keyword>
<gene>
    <name evidence="10" type="ORF">SAMN05421823_11290</name>
</gene>
<evidence type="ECO:0000256" key="7">
    <source>
        <dbReference type="SAM" id="Phobius"/>
    </source>
</evidence>
<accession>A0A1G9SAS7</accession>
<feature type="transmembrane region" description="Helical" evidence="7">
    <location>
        <begin position="380"/>
        <end position="399"/>
    </location>
</feature>
<evidence type="ECO:0000259" key="9">
    <source>
        <dbReference type="Pfam" id="PF12704"/>
    </source>
</evidence>
<dbReference type="InterPro" id="IPR003838">
    <property type="entry name" value="ABC3_permease_C"/>
</dbReference>
<evidence type="ECO:0000256" key="5">
    <source>
        <dbReference type="ARBA" id="ARBA00022989"/>
    </source>
</evidence>
<name>A0A1G9SAS7_9BACT</name>
<comment type="subcellular location">
    <subcellularLocation>
        <location evidence="1">Cell membrane</location>
        <topology evidence="1">Multi-pass membrane protein</topology>
    </subcellularLocation>
</comment>
<keyword evidence="10" id="KW-0449">Lipoprotein</keyword>
<dbReference type="STRING" id="1075417.SAMN05421823_11290"/>
<dbReference type="PANTHER" id="PTHR30489">
    <property type="entry name" value="LIPOPROTEIN-RELEASING SYSTEM TRANSMEMBRANE PROTEIN LOLE"/>
    <property type="match status" value="1"/>
</dbReference>
<evidence type="ECO:0000256" key="3">
    <source>
        <dbReference type="ARBA" id="ARBA00022475"/>
    </source>
</evidence>
<reference evidence="10 11" key="1">
    <citation type="submission" date="2016-10" db="EMBL/GenBank/DDBJ databases">
        <authorList>
            <person name="de Groot N.N."/>
        </authorList>
    </citation>
    <scope>NUCLEOTIDE SEQUENCE [LARGE SCALE GENOMIC DNA]</scope>
    <source>
        <strain evidence="10 11">DSM 25186</strain>
    </source>
</reference>
<keyword evidence="11" id="KW-1185">Reference proteome</keyword>
<keyword evidence="5 7" id="KW-1133">Transmembrane helix</keyword>
<dbReference type="GO" id="GO:0044874">
    <property type="term" value="P:lipoprotein localization to outer membrane"/>
    <property type="evidence" value="ECO:0007669"/>
    <property type="project" value="TreeGrafter"/>
</dbReference>
<dbReference type="Proteomes" id="UP000198510">
    <property type="component" value="Unassembled WGS sequence"/>
</dbReference>